<sequence length="699" mass="78471">MANTADSPFSRLKASIRKKISHAELREYSGTRDGRNSGDSASRSGSETSTEDLQKHHIDNAPISNNSGILGLPREIHFMIGNMLRVKDLAALGRTCKPLHLLYIQFQLSTTAARRILEDYDSPTREEITLFWYIPVACGIITGASSEQQGSIIETVAAAQSTARIGIEASAFKYATMFAICHPSVTIHGNSNTTMQELRLYYLSKLSATIPNDHKTRFIEQLSSYPDTMANEMCHYLVSTLLAHERIAELSFLVSNSFLVPRKIMAVQDFVGMTRESTCDSLREAPRFPLRVVWQRALDFAVDYNIPDALQFLLNIPEHAGELKKPGLLRIADNGMESIDLWVSPVYRAFDLAPELVESTPSLHSQISMEAKSALVNLVDRRKRIISLLLESGCDINCPADRPHRDPLFIWIERLIMRRWCEEYQHENDNNSDILARFHGMMIQAFLFDFGGTLEIYSSPSENGLIQVAENAGDQFRHQALLDNEELGDKEIPYSWTSGNTQWCVLHALCHPQLTITEAERETQLLLLELLLRKGADVDSRLYRVRESLNTSRGTTNQETQTQFFGTYGRTALEKVVLYIKNLFDEDEAMGHLHGWKHGFGLFEKLKLGKKHRRGEHGGSGSSHGAAIDVMGLEMKYSHSLKALEILVRYGARMDLKSGYEGEKEPVTILDIAENIGLPDVREEVLQVLNGGKAVGKCG</sequence>
<evidence type="ECO:0000313" key="3">
    <source>
        <dbReference type="Proteomes" id="UP000275078"/>
    </source>
</evidence>
<feature type="region of interest" description="Disordered" evidence="1">
    <location>
        <begin position="23"/>
        <end position="60"/>
    </location>
</feature>
<reference evidence="2 3" key="1">
    <citation type="journal article" date="2018" name="Nat. Ecol. Evol.">
        <title>Pezizomycetes genomes reveal the molecular basis of ectomycorrhizal truffle lifestyle.</title>
        <authorList>
            <person name="Murat C."/>
            <person name="Payen T."/>
            <person name="Noel B."/>
            <person name="Kuo A."/>
            <person name="Morin E."/>
            <person name="Chen J."/>
            <person name="Kohler A."/>
            <person name="Krizsan K."/>
            <person name="Balestrini R."/>
            <person name="Da Silva C."/>
            <person name="Montanini B."/>
            <person name="Hainaut M."/>
            <person name="Levati E."/>
            <person name="Barry K.W."/>
            <person name="Belfiori B."/>
            <person name="Cichocki N."/>
            <person name="Clum A."/>
            <person name="Dockter R.B."/>
            <person name="Fauchery L."/>
            <person name="Guy J."/>
            <person name="Iotti M."/>
            <person name="Le Tacon F."/>
            <person name="Lindquist E.A."/>
            <person name="Lipzen A."/>
            <person name="Malagnac F."/>
            <person name="Mello A."/>
            <person name="Molinier V."/>
            <person name="Miyauchi S."/>
            <person name="Poulain J."/>
            <person name="Riccioni C."/>
            <person name="Rubini A."/>
            <person name="Sitrit Y."/>
            <person name="Splivallo R."/>
            <person name="Traeger S."/>
            <person name="Wang M."/>
            <person name="Zifcakova L."/>
            <person name="Wipf D."/>
            <person name="Zambonelli A."/>
            <person name="Paolocci F."/>
            <person name="Nowrousian M."/>
            <person name="Ottonello S."/>
            <person name="Baldrian P."/>
            <person name="Spatafora J.W."/>
            <person name="Henrissat B."/>
            <person name="Nagy L.G."/>
            <person name="Aury J.M."/>
            <person name="Wincker P."/>
            <person name="Grigoriev I.V."/>
            <person name="Bonfante P."/>
            <person name="Martin F.M."/>
        </authorList>
    </citation>
    <scope>NUCLEOTIDE SEQUENCE [LARGE SCALE GENOMIC DNA]</scope>
    <source>
        <strain evidence="2 3">RN42</strain>
    </source>
</reference>
<keyword evidence="3" id="KW-1185">Reference proteome</keyword>
<feature type="compositionally biased region" description="Polar residues" evidence="1">
    <location>
        <begin position="37"/>
        <end position="48"/>
    </location>
</feature>
<proteinExistence type="predicted"/>
<organism evidence="2 3">
    <name type="scientific">Ascobolus immersus RN42</name>
    <dbReference type="NCBI Taxonomy" id="1160509"/>
    <lineage>
        <taxon>Eukaryota</taxon>
        <taxon>Fungi</taxon>
        <taxon>Dikarya</taxon>
        <taxon>Ascomycota</taxon>
        <taxon>Pezizomycotina</taxon>
        <taxon>Pezizomycetes</taxon>
        <taxon>Pezizales</taxon>
        <taxon>Ascobolaceae</taxon>
        <taxon>Ascobolus</taxon>
    </lineage>
</organism>
<protein>
    <recommendedName>
        <fullName evidence="4">F-box domain-containing protein</fullName>
    </recommendedName>
</protein>
<feature type="compositionally biased region" description="Basic and acidic residues" evidence="1">
    <location>
        <begin position="23"/>
        <end position="36"/>
    </location>
</feature>
<evidence type="ECO:0000313" key="2">
    <source>
        <dbReference type="EMBL" id="RPA75883.1"/>
    </source>
</evidence>
<dbReference type="CDD" id="cd09917">
    <property type="entry name" value="F-box_SF"/>
    <property type="match status" value="1"/>
</dbReference>
<dbReference type="Proteomes" id="UP000275078">
    <property type="component" value="Unassembled WGS sequence"/>
</dbReference>
<dbReference type="AlphaFoldDB" id="A0A3N4HPY3"/>
<dbReference type="EMBL" id="ML119755">
    <property type="protein sequence ID" value="RPA75883.1"/>
    <property type="molecule type" value="Genomic_DNA"/>
</dbReference>
<evidence type="ECO:0008006" key="4">
    <source>
        <dbReference type="Google" id="ProtNLM"/>
    </source>
</evidence>
<gene>
    <name evidence="2" type="ORF">BJ508DRAFT_379790</name>
</gene>
<name>A0A3N4HPY3_ASCIM</name>
<feature type="non-terminal residue" evidence="2">
    <location>
        <position position="699"/>
    </location>
</feature>
<accession>A0A3N4HPY3</accession>
<evidence type="ECO:0000256" key="1">
    <source>
        <dbReference type="SAM" id="MobiDB-lite"/>
    </source>
</evidence>